<dbReference type="KEGG" id="mcal:110287955"/>
<proteinExistence type="predicted"/>
<dbReference type="InterPro" id="IPR011162">
    <property type="entry name" value="MHC_I/II-like_Ag-recog"/>
</dbReference>
<gene>
    <name evidence="3" type="primary">LOC110287955</name>
</gene>
<dbReference type="PANTHER" id="PTHR16675:SF268">
    <property type="entry name" value="UL16-BINDING PROTEIN 1"/>
    <property type="match status" value="1"/>
</dbReference>
<dbReference type="Gene3D" id="3.30.500.10">
    <property type="entry name" value="MHC class I-like antigen recognition-like"/>
    <property type="match status" value="1"/>
</dbReference>
<dbReference type="InterPro" id="IPR050208">
    <property type="entry name" value="MHC_class-I_related"/>
</dbReference>
<dbReference type="PANTHER" id="PTHR16675">
    <property type="entry name" value="MHC CLASS I-RELATED"/>
    <property type="match status" value="1"/>
</dbReference>
<name>A0A6P5P1T5_MUSCR</name>
<protein>
    <submittedName>
        <fullName evidence="3">UL16-binding protein 1-like</fullName>
    </submittedName>
</protein>
<evidence type="ECO:0000313" key="2">
    <source>
        <dbReference type="Proteomes" id="UP000515126"/>
    </source>
</evidence>
<dbReference type="GO" id="GO:0002476">
    <property type="term" value="P:antigen processing and presentation of endogenous peptide antigen via MHC class Ib"/>
    <property type="evidence" value="ECO:0007669"/>
    <property type="project" value="TreeGrafter"/>
</dbReference>
<dbReference type="GeneID" id="110287955"/>
<organism evidence="2 3">
    <name type="scientific">Mus caroli</name>
    <name type="common">Ryukyu mouse</name>
    <name type="synonym">Ricefield mouse</name>
    <dbReference type="NCBI Taxonomy" id="10089"/>
    <lineage>
        <taxon>Eukaryota</taxon>
        <taxon>Metazoa</taxon>
        <taxon>Chordata</taxon>
        <taxon>Craniata</taxon>
        <taxon>Vertebrata</taxon>
        <taxon>Euteleostomi</taxon>
        <taxon>Mammalia</taxon>
        <taxon>Eutheria</taxon>
        <taxon>Euarchontoglires</taxon>
        <taxon>Glires</taxon>
        <taxon>Rodentia</taxon>
        <taxon>Myomorpha</taxon>
        <taxon>Muroidea</taxon>
        <taxon>Muridae</taxon>
        <taxon>Murinae</taxon>
        <taxon>Mus</taxon>
        <taxon>Mus</taxon>
    </lineage>
</organism>
<dbReference type="GO" id="GO:0001916">
    <property type="term" value="P:positive regulation of T cell mediated cytotoxicity"/>
    <property type="evidence" value="ECO:0007669"/>
    <property type="project" value="TreeGrafter"/>
</dbReference>
<keyword evidence="2" id="KW-1185">Reference proteome</keyword>
<dbReference type="GO" id="GO:0005615">
    <property type="term" value="C:extracellular space"/>
    <property type="evidence" value="ECO:0007669"/>
    <property type="project" value="TreeGrafter"/>
</dbReference>
<evidence type="ECO:0000256" key="1">
    <source>
        <dbReference type="ARBA" id="ARBA00023180"/>
    </source>
</evidence>
<evidence type="ECO:0000313" key="3">
    <source>
        <dbReference type="RefSeq" id="XP_021010092.1"/>
    </source>
</evidence>
<dbReference type="Proteomes" id="UP000515126">
    <property type="component" value="Unplaced"/>
</dbReference>
<dbReference type="GO" id="GO:0006955">
    <property type="term" value="P:immune response"/>
    <property type="evidence" value="ECO:0007669"/>
    <property type="project" value="TreeGrafter"/>
</dbReference>
<keyword evidence="1" id="KW-0325">Glycoprotein</keyword>
<accession>A0A6P5P1T5</accession>
<dbReference type="GO" id="GO:0009897">
    <property type="term" value="C:external side of plasma membrane"/>
    <property type="evidence" value="ECO:0007669"/>
    <property type="project" value="TreeGrafter"/>
</dbReference>
<feature type="non-terminal residue" evidence="3">
    <location>
        <position position="1"/>
    </location>
</feature>
<dbReference type="AlphaFoldDB" id="A0A6P5P1T5"/>
<sequence length="260" mass="29718">VDRSESGKWRNEVHCHLNRKTFFLYKDNKCHSIGAHENSMNATNICEKQLDTLKHGIDILKEMILQGLKEKVNAIRVPLTLQAEMCGQYEVDKHFTGYAIISLNGKNMFHVNTSTGNWTQLDPRFKKIIEMWKKDKVVAAFLERTIEGDFRTWLDELMLHWKEHLEPAEQTKQRTKNPFIQLGHSTSPQSSVCDTMIQCLCPLKLKSPVFMQIDLQSSTPPLLDDSLTLPETCSVKKEDKFLTASQNSVLLTSDDIGGNP</sequence>
<dbReference type="SUPFAM" id="SSF54452">
    <property type="entry name" value="MHC antigen-recognition domain"/>
    <property type="match status" value="1"/>
</dbReference>
<dbReference type="GO" id="GO:0002486">
    <property type="term" value="P:antigen processing and presentation of endogenous peptide antigen via MHC class I via ER pathway, TAP-independent"/>
    <property type="evidence" value="ECO:0007669"/>
    <property type="project" value="TreeGrafter"/>
</dbReference>
<dbReference type="InterPro" id="IPR037055">
    <property type="entry name" value="MHC_I-like_Ag-recog_sf"/>
</dbReference>
<dbReference type="RefSeq" id="XP_021010092.1">
    <property type="nucleotide sequence ID" value="XM_021154433.2"/>
</dbReference>
<reference evidence="3" key="1">
    <citation type="submission" date="2025-08" db="UniProtKB">
        <authorList>
            <consortium name="RefSeq"/>
        </authorList>
    </citation>
    <scope>IDENTIFICATION</scope>
</reference>